<keyword evidence="1" id="KW-0472">Membrane</keyword>
<comment type="caution">
    <text evidence="2">The sequence shown here is derived from an EMBL/GenBank/DDBJ whole genome shotgun (WGS) entry which is preliminary data.</text>
</comment>
<gene>
    <name evidence="2" type="ORF">RQ831_13315</name>
</gene>
<proteinExistence type="predicted"/>
<keyword evidence="3" id="KW-1185">Reference proteome</keyword>
<feature type="transmembrane region" description="Helical" evidence="1">
    <location>
        <begin position="23"/>
        <end position="40"/>
    </location>
</feature>
<accession>A0ABU3MHV5</accession>
<evidence type="ECO:0000313" key="2">
    <source>
        <dbReference type="EMBL" id="MDT8332036.1"/>
    </source>
</evidence>
<evidence type="ECO:0000313" key="3">
    <source>
        <dbReference type="Proteomes" id="UP001258945"/>
    </source>
</evidence>
<reference evidence="2 3" key="1">
    <citation type="journal article" date="2019" name="Microb. Pathog.">
        <title>Comparison of VITEK 2, MALDI-TOF MS, 16S rRNA gene sequencing, and whole-genome sequencing for identification of Roseomonas mucosa.</title>
        <authorList>
            <person name="Rudolph W.W."/>
            <person name="Gunzer F."/>
            <person name="Trauth M."/>
            <person name="Bunk B."/>
            <person name="Bigge R."/>
            <person name="Schrottner P."/>
        </authorList>
    </citation>
    <scope>NUCLEOTIDE SEQUENCE [LARGE SCALE GENOMIC DNA]</scope>
    <source>
        <strain evidence="2 3">DSM 103800</strain>
    </source>
</reference>
<keyword evidence="1" id="KW-1133">Transmembrane helix</keyword>
<name>A0ABU3MHV5_9PROT</name>
<keyword evidence="1" id="KW-0812">Transmembrane</keyword>
<dbReference type="Proteomes" id="UP001258945">
    <property type="component" value="Unassembled WGS sequence"/>
</dbReference>
<evidence type="ECO:0000256" key="1">
    <source>
        <dbReference type="SAM" id="Phobius"/>
    </source>
</evidence>
<dbReference type="EMBL" id="JAVVDO010000021">
    <property type="protein sequence ID" value="MDT8332036.1"/>
    <property type="molecule type" value="Genomic_DNA"/>
</dbReference>
<sequence>MRDPEEAMEAEIEALLLQEAETAPLALAIAATILAMMTWISPLL</sequence>
<dbReference type="RefSeq" id="WP_314282600.1">
    <property type="nucleotide sequence ID" value="NZ_JAVVDO010000021.1"/>
</dbReference>
<protein>
    <submittedName>
        <fullName evidence="2">Uncharacterized protein</fullName>
    </submittedName>
</protein>
<organism evidence="2 3">
    <name type="scientific">Roseomonas gilardii</name>
    <dbReference type="NCBI Taxonomy" id="257708"/>
    <lineage>
        <taxon>Bacteria</taxon>
        <taxon>Pseudomonadati</taxon>
        <taxon>Pseudomonadota</taxon>
        <taxon>Alphaproteobacteria</taxon>
        <taxon>Acetobacterales</taxon>
        <taxon>Roseomonadaceae</taxon>
        <taxon>Roseomonas</taxon>
    </lineage>
</organism>